<dbReference type="PANTHER" id="PTHR47510">
    <property type="entry name" value="REVERSE TRANSCRIPTASE DOMAIN-CONTAINING PROTEIN"/>
    <property type="match status" value="1"/>
</dbReference>
<protein>
    <submittedName>
        <fullName evidence="1">Uncharacterized protein</fullName>
    </submittedName>
</protein>
<sequence>MQEFHPFNPNDDQTKSMSNPPRDITTPWDTYKKFKLLNTCKAAGPDEVPNFVYMEYAEISLYPISGLINCSLRHQLLPSLWKFANIILIPKEK</sequence>
<dbReference type="PANTHER" id="PTHR47510:SF3">
    <property type="entry name" value="ENDO_EXONUCLEASE_PHOSPHATASE DOMAIN-CONTAINING PROTEIN"/>
    <property type="match status" value="1"/>
</dbReference>
<name>A0A6S7IP13_PARCT</name>
<proteinExistence type="predicted"/>
<evidence type="ECO:0000313" key="1">
    <source>
        <dbReference type="EMBL" id="CAB4020935.1"/>
    </source>
</evidence>
<accession>A0A6S7IP13</accession>
<comment type="caution">
    <text evidence="1">The sequence shown here is derived from an EMBL/GenBank/DDBJ whole genome shotgun (WGS) entry which is preliminary data.</text>
</comment>
<dbReference type="OrthoDB" id="6774702at2759"/>
<keyword evidence="2" id="KW-1185">Reference proteome</keyword>
<feature type="non-terminal residue" evidence="1">
    <location>
        <position position="93"/>
    </location>
</feature>
<reference evidence="1" key="1">
    <citation type="submission" date="2020-04" db="EMBL/GenBank/DDBJ databases">
        <authorList>
            <person name="Alioto T."/>
            <person name="Alioto T."/>
            <person name="Gomez Garrido J."/>
        </authorList>
    </citation>
    <scope>NUCLEOTIDE SEQUENCE</scope>
    <source>
        <strain evidence="1">A484AB</strain>
    </source>
</reference>
<gene>
    <name evidence="1" type="ORF">PACLA_8A017856</name>
</gene>
<dbReference type="AlphaFoldDB" id="A0A6S7IP13"/>
<evidence type="ECO:0000313" key="2">
    <source>
        <dbReference type="Proteomes" id="UP001152795"/>
    </source>
</evidence>
<organism evidence="1 2">
    <name type="scientific">Paramuricea clavata</name>
    <name type="common">Red gorgonian</name>
    <name type="synonym">Violescent sea-whip</name>
    <dbReference type="NCBI Taxonomy" id="317549"/>
    <lineage>
        <taxon>Eukaryota</taxon>
        <taxon>Metazoa</taxon>
        <taxon>Cnidaria</taxon>
        <taxon>Anthozoa</taxon>
        <taxon>Octocorallia</taxon>
        <taxon>Malacalcyonacea</taxon>
        <taxon>Plexauridae</taxon>
        <taxon>Paramuricea</taxon>
    </lineage>
</organism>
<dbReference type="Proteomes" id="UP001152795">
    <property type="component" value="Unassembled WGS sequence"/>
</dbReference>
<dbReference type="EMBL" id="CACRXK020011190">
    <property type="protein sequence ID" value="CAB4020935.1"/>
    <property type="molecule type" value="Genomic_DNA"/>
</dbReference>